<evidence type="ECO:0000313" key="14">
    <source>
        <dbReference type="EMBL" id="MDO7253406.1"/>
    </source>
</evidence>
<evidence type="ECO:0000256" key="6">
    <source>
        <dbReference type="ARBA" id="ARBA00023077"/>
    </source>
</evidence>
<proteinExistence type="inferred from homology"/>
<accession>A0AA90TF74</accession>
<dbReference type="EMBL" id="JAUPEV010000008">
    <property type="protein sequence ID" value="MDO7253406.1"/>
    <property type="molecule type" value="Genomic_DNA"/>
</dbReference>
<keyword evidence="7 10" id="KW-0472">Membrane</keyword>
<evidence type="ECO:0000313" key="16">
    <source>
        <dbReference type="Proteomes" id="UP001177258"/>
    </source>
</evidence>
<evidence type="ECO:0000256" key="4">
    <source>
        <dbReference type="ARBA" id="ARBA00022692"/>
    </source>
</evidence>
<dbReference type="InterPro" id="IPR012910">
    <property type="entry name" value="Plug_dom"/>
</dbReference>
<evidence type="ECO:0000256" key="5">
    <source>
        <dbReference type="ARBA" id="ARBA00022729"/>
    </source>
</evidence>
<evidence type="ECO:0000256" key="1">
    <source>
        <dbReference type="ARBA" id="ARBA00004571"/>
    </source>
</evidence>
<comment type="caution">
    <text evidence="15">The sequence shown here is derived from an EMBL/GenBank/DDBJ whole genome shotgun (WGS) entry which is preliminary data.</text>
</comment>
<evidence type="ECO:0000256" key="8">
    <source>
        <dbReference type="ARBA" id="ARBA00023170"/>
    </source>
</evidence>
<evidence type="ECO:0000256" key="3">
    <source>
        <dbReference type="ARBA" id="ARBA00022452"/>
    </source>
</evidence>
<dbReference type="EMBL" id="JAUYZK010000008">
    <property type="protein sequence ID" value="MDP2539330.1"/>
    <property type="molecule type" value="Genomic_DNA"/>
</dbReference>
<keyword evidence="6 11" id="KW-0798">TonB box</keyword>
<evidence type="ECO:0000259" key="13">
    <source>
        <dbReference type="Pfam" id="PF07715"/>
    </source>
</evidence>
<keyword evidence="17" id="KW-1185">Reference proteome</keyword>
<dbReference type="CDD" id="cd01347">
    <property type="entry name" value="ligand_gated_channel"/>
    <property type="match status" value="1"/>
</dbReference>
<dbReference type="AlphaFoldDB" id="A0AA90TF74"/>
<dbReference type="InterPro" id="IPR037066">
    <property type="entry name" value="Plug_dom_sf"/>
</dbReference>
<dbReference type="InterPro" id="IPR000531">
    <property type="entry name" value="Beta-barrel_TonB"/>
</dbReference>
<comment type="subcellular location">
    <subcellularLocation>
        <location evidence="1 10">Cell outer membrane</location>
        <topology evidence="1 10">Multi-pass membrane protein</topology>
    </subcellularLocation>
</comment>
<evidence type="ECO:0000259" key="12">
    <source>
        <dbReference type="Pfam" id="PF00593"/>
    </source>
</evidence>
<feature type="domain" description="TonB-dependent receptor plug" evidence="13">
    <location>
        <begin position="36"/>
        <end position="141"/>
    </location>
</feature>
<reference evidence="15 17" key="1">
    <citation type="submission" date="2023-07" db="EMBL/GenBank/DDBJ databases">
        <title>Unpublished Manusciprt.</title>
        <authorList>
            <person name="Aydin F."/>
            <person name="Tarhane S."/>
            <person name="Saticioglu I.B."/>
            <person name="Karakaya E."/>
            <person name="Abay S."/>
            <person name="Guran O."/>
            <person name="Bozkurt E."/>
            <person name="Uzum N."/>
            <person name="Olgun K."/>
            <person name="Jablonski D."/>
        </authorList>
    </citation>
    <scope>NUCLEOTIDE SEQUENCE</scope>
    <source>
        <strain evidence="17">faydin-H75</strain>
        <strain evidence="15">Faydin-H76</strain>
    </source>
</reference>
<keyword evidence="2 10" id="KW-0813">Transport</keyword>
<dbReference type="PROSITE" id="PS52016">
    <property type="entry name" value="TONB_DEPENDENT_REC_3"/>
    <property type="match status" value="1"/>
</dbReference>
<dbReference type="SUPFAM" id="SSF56935">
    <property type="entry name" value="Porins"/>
    <property type="match status" value="1"/>
</dbReference>
<dbReference type="GO" id="GO:0009279">
    <property type="term" value="C:cell outer membrane"/>
    <property type="evidence" value="ECO:0007669"/>
    <property type="project" value="UniProtKB-SubCell"/>
</dbReference>
<evidence type="ECO:0000313" key="15">
    <source>
        <dbReference type="EMBL" id="MDP2539330.1"/>
    </source>
</evidence>
<evidence type="ECO:0000256" key="10">
    <source>
        <dbReference type="PROSITE-ProRule" id="PRU01360"/>
    </source>
</evidence>
<evidence type="ECO:0000256" key="11">
    <source>
        <dbReference type="RuleBase" id="RU003357"/>
    </source>
</evidence>
<dbReference type="Pfam" id="PF00593">
    <property type="entry name" value="TonB_dep_Rec_b-barrel"/>
    <property type="match status" value="1"/>
</dbReference>
<dbReference type="GO" id="GO:0015344">
    <property type="term" value="F:siderophore uptake transmembrane transporter activity"/>
    <property type="evidence" value="ECO:0007669"/>
    <property type="project" value="TreeGrafter"/>
</dbReference>
<keyword evidence="3 10" id="KW-1134">Transmembrane beta strand</keyword>
<keyword evidence="4 10" id="KW-0812">Transmembrane</keyword>
<dbReference type="PANTHER" id="PTHR30069:SF29">
    <property type="entry name" value="HEMOGLOBIN AND HEMOGLOBIN-HAPTOGLOBIN-BINDING PROTEIN 1-RELATED"/>
    <property type="match status" value="1"/>
</dbReference>
<dbReference type="Proteomes" id="UP001240777">
    <property type="component" value="Unassembled WGS sequence"/>
</dbReference>
<dbReference type="Gene3D" id="2.40.170.20">
    <property type="entry name" value="TonB-dependent receptor, beta-barrel domain"/>
    <property type="match status" value="1"/>
</dbReference>
<sequence>MKKVFGIFMFGSSLLGQESYLLDRQVSSATRTQSSIEKAPGNISVITEKEIKDRSPQKVNDLIKNYEGIHISNDAGLNPRPSITIRGITNGTLVMLDGVILSDLEGENRILDELSLYDVSRVEVIRGAFSSLYGTGAIGGAVNFITSMPTKLESIALVGYGNAFKKNQADMNIVRGYASIGDVFLDKRLRVKASYGFTTSGGYPSVPAFGSMGDFIKLIGISGYSVDRAGNYIAGDTGRREYVLNDGRIKIEYDWGDSDTTSLMASVSNHHYDFISPHSNLVDASGRVVYGNSSYNPFIGSGYEGIGSYTHYIASVSHIHSFADDSMLKATLSSVNLYSYWLDADISAIPLPTIAGGTGYSQDIYSTSNYLDIVYDKTFGDHTLSVALQGRYMALDQLNYGMSDWKVRKYDKGLLKAYGGKAFLGAGFAQLDSAWSDNLNTTLGIRYDYWKNFANYTQIKYQKTPVGNLSQSSFSPKLSINYNFLDRAVFKTSVGSAFRVPTLREIFRISTSTQKWINNTELKPEKGISFDVGTDINSLKGGVFKIYYFQTELFNIIYRSGNGKDIPYQNKNAGAGRINGVEIGYLQPLGGYFLLNTNYTYTSAKIIKNSAKPSTEGKFIPNTPEHIAHVALLYDSKKGIYGSIEGSFQSKSYSDDTNTKVFKNTFGYYDDQLYFNAKIGYVFENNLDLSISFLNFTNNRYYDYYQVAGASFFAQANVRF</sequence>
<keyword evidence="9 10" id="KW-0998">Cell outer membrane</keyword>
<dbReference type="GO" id="GO:0044718">
    <property type="term" value="P:siderophore transmembrane transport"/>
    <property type="evidence" value="ECO:0007669"/>
    <property type="project" value="TreeGrafter"/>
</dbReference>
<protein>
    <submittedName>
        <fullName evidence="15">TonB-dependent receptor</fullName>
    </submittedName>
</protein>
<keyword evidence="5" id="KW-0732">Signal</keyword>
<dbReference type="InterPro" id="IPR039426">
    <property type="entry name" value="TonB-dep_rcpt-like"/>
</dbReference>
<dbReference type="Pfam" id="PF07715">
    <property type="entry name" value="Plug"/>
    <property type="match status" value="1"/>
</dbReference>
<evidence type="ECO:0000256" key="7">
    <source>
        <dbReference type="ARBA" id="ARBA00023136"/>
    </source>
</evidence>
<evidence type="ECO:0000256" key="9">
    <source>
        <dbReference type="ARBA" id="ARBA00023237"/>
    </source>
</evidence>
<name>A0AA90TF74_9HELI</name>
<evidence type="ECO:0000256" key="2">
    <source>
        <dbReference type="ARBA" id="ARBA00022448"/>
    </source>
</evidence>
<dbReference type="RefSeq" id="WP_305517249.1">
    <property type="nucleotide sequence ID" value="NZ_JAUPEV010000008.1"/>
</dbReference>
<evidence type="ECO:0000313" key="17">
    <source>
        <dbReference type="Proteomes" id="UP001240777"/>
    </source>
</evidence>
<organism evidence="15 16">
    <name type="scientific">Helicobacter cappadocius</name>
    <dbReference type="NCBI Taxonomy" id="3063998"/>
    <lineage>
        <taxon>Bacteria</taxon>
        <taxon>Pseudomonadati</taxon>
        <taxon>Campylobacterota</taxon>
        <taxon>Epsilonproteobacteria</taxon>
        <taxon>Campylobacterales</taxon>
        <taxon>Helicobacteraceae</taxon>
        <taxon>Helicobacter</taxon>
    </lineage>
</organism>
<keyword evidence="8 15" id="KW-0675">Receptor</keyword>
<reference evidence="14 16" key="3">
    <citation type="journal article" date="2024" name="Syst. Appl. Microbiol.">
        <title>Helicobacter cappadocius sp. nov., from lizards: The first psychrotrophic Helicobacter species.</title>
        <authorList>
            <person name="Aydin F."/>
            <person name="Tarhane S."/>
            <person name="Karakaya E."/>
            <person name="Abay S."/>
            <person name="Kayman T."/>
            <person name="Guran O."/>
            <person name="Bozkurt E."/>
            <person name="Uzum N."/>
            <person name="Avci A."/>
            <person name="Olgun K."/>
            <person name="Jablonski D."/>
            <person name="Guran C."/>
            <person name="Burcin Saticioglu I."/>
        </authorList>
    </citation>
    <scope>NUCLEOTIDE SEQUENCE [LARGE SCALE GENOMIC DNA]</scope>
    <source>
        <strain evidence="14">Faydin-H75</strain>
        <strain evidence="16">faydin-H76</strain>
    </source>
</reference>
<dbReference type="InterPro" id="IPR036942">
    <property type="entry name" value="Beta-barrel_TonB_sf"/>
</dbReference>
<gene>
    <name evidence="14" type="ORF">Q5I04_05730</name>
    <name evidence="15" type="ORF">Q5I06_06035</name>
</gene>
<feature type="domain" description="TonB-dependent receptor-like beta-barrel" evidence="12">
    <location>
        <begin position="255"/>
        <end position="695"/>
    </location>
</feature>
<comment type="similarity">
    <text evidence="10 11">Belongs to the TonB-dependent receptor family.</text>
</comment>
<dbReference type="Gene3D" id="2.170.130.10">
    <property type="entry name" value="TonB-dependent receptor, plug domain"/>
    <property type="match status" value="1"/>
</dbReference>
<dbReference type="PANTHER" id="PTHR30069">
    <property type="entry name" value="TONB-DEPENDENT OUTER MEMBRANE RECEPTOR"/>
    <property type="match status" value="1"/>
</dbReference>
<reference evidence="14" key="2">
    <citation type="submission" date="2023-07" db="EMBL/GenBank/DDBJ databases">
        <authorList>
            <person name="Aydin F."/>
            <person name="Tarhane S."/>
            <person name="Saticioglu I.B."/>
            <person name="Karakaya E."/>
            <person name="Abay S."/>
            <person name="Guran O."/>
            <person name="Bozkurt E."/>
            <person name="Uzum N."/>
            <person name="Olgun K."/>
            <person name="Jablonski D."/>
        </authorList>
    </citation>
    <scope>NUCLEOTIDE SEQUENCE</scope>
    <source>
        <strain evidence="14">Faydin-H75</strain>
    </source>
</reference>
<dbReference type="Proteomes" id="UP001177258">
    <property type="component" value="Unassembled WGS sequence"/>
</dbReference>